<keyword evidence="3" id="KW-1185">Reference proteome</keyword>
<dbReference type="InParanoid" id="B0DSZ4"/>
<dbReference type="HOGENOM" id="CLU_2400061_0_0_1"/>
<dbReference type="AlphaFoldDB" id="B0DSZ4"/>
<evidence type="ECO:0000256" key="1">
    <source>
        <dbReference type="SAM" id="SignalP"/>
    </source>
</evidence>
<evidence type="ECO:0000313" key="2">
    <source>
        <dbReference type="EMBL" id="EDR02405.1"/>
    </source>
</evidence>
<dbReference type="EMBL" id="DS547131">
    <property type="protein sequence ID" value="EDR02405.1"/>
    <property type="molecule type" value="Genomic_DNA"/>
</dbReference>
<gene>
    <name evidence="2" type="ORF">LACBIDRAFT_309741</name>
</gene>
<reference evidence="2 3" key="1">
    <citation type="journal article" date="2008" name="Nature">
        <title>The genome of Laccaria bicolor provides insights into mycorrhizal symbiosis.</title>
        <authorList>
            <person name="Martin F."/>
            <person name="Aerts A."/>
            <person name="Ahren D."/>
            <person name="Brun A."/>
            <person name="Danchin E.G.J."/>
            <person name="Duchaussoy F."/>
            <person name="Gibon J."/>
            <person name="Kohler A."/>
            <person name="Lindquist E."/>
            <person name="Pereda V."/>
            <person name="Salamov A."/>
            <person name="Shapiro H.J."/>
            <person name="Wuyts J."/>
            <person name="Blaudez D."/>
            <person name="Buee M."/>
            <person name="Brokstein P."/>
            <person name="Canbaeck B."/>
            <person name="Cohen D."/>
            <person name="Courty P.E."/>
            <person name="Coutinho P.M."/>
            <person name="Delaruelle C."/>
            <person name="Detter J.C."/>
            <person name="Deveau A."/>
            <person name="DiFazio S."/>
            <person name="Duplessis S."/>
            <person name="Fraissinet-Tachet L."/>
            <person name="Lucic E."/>
            <person name="Frey-Klett P."/>
            <person name="Fourrey C."/>
            <person name="Feussner I."/>
            <person name="Gay G."/>
            <person name="Grimwood J."/>
            <person name="Hoegger P.J."/>
            <person name="Jain P."/>
            <person name="Kilaru S."/>
            <person name="Labbe J."/>
            <person name="Lin Y.C."/>
            <person name="Legue V."/>
            <person name="Le Tacon F."/>
            <person name="Marmeisse R."/>
            <person name="Melayah D."/>
            <person name="Montanini B."/>
            <person name="Muratet M."/>
            <person name="Nehls U."/>
            <person name="Niculita-Hirzel H."/>
            <person name="Oudot-Le Secq M.P."/>
            <person name="Peter M."/>
            <person name="Quesneville H."/>
            <person name="Rajashekar B."/>
            <person name="Reich M."/>
            <person name="Rouhier N."/>
            <person name="Schmutz J."/>
            <person name="Yin T."/>
            <person name="Chalot M."/>
            <person name="Henrissat B."/>
            <person name="Kuees U."/>
            <person name="Lucas S."/>
            <person name="Van de Peer Y."/>
            <person name="Podila G.K."/>
            <person name="Polle A."/>
            <person name="Pukkila P.J."/>
            <person name="Richardson P.M."/>
            <person name="Rouze P."/>
            <person name="Sanders I.R."/>
            <person name="Stajich J.E."/>
            <person name="Tunlid A."/>
            <person name="Tuskan G."/>
            <person name="Grigoriev I.V."/>
        </authorList>
    </citation>
    <scope>NUCLEOTIDE SEQUENCE [LARGE SCALE GENOMIC DNA]</scope>
    <source>
        <strain evidence="3">S238N-H82 / ATCC MYA-4686</strain>
    </source>
</reference>
<dbReference type="GeneID" id="6082625"/>
<protein>
    <submittedName>
        <fullName evidence="2">Predicted protein</fullName>
    </submittedName>
</protein>
<dbReference type="Proteomes" id="UP000001194">
    <property type="component" value="Unassembled WGS sequence"/>
</dbReference>
<feature type="signal peptide" evidence="1">
    <location>
        <begin position="1"/>
        <end position="24"/>
    </location>
</feature>
<feature type="chain" id="PRO_5002747331" evidence="1">
    <location>
        <begin position="25"/>
        <end position="93"/>
    </location>
</feature>
<proteinExistence type="predicted"/>
<sequence>MHFLLERPLSSKLVLLAAIPVSLTLQALEMVSNGGPRAGCYISSHIVNGDICCYICYRHVPTFTYYTLNLYHDVVFICRFHDTHHVLLPFFKL</sequence>
<keyword evidence="1" id="KW-0732">Signal</keyword>
<name>B0DSZ4_LACBS</name>
<organism evidence="3">
    <name type="scientific">Laccaria bicolor (strain S238N-H82 / ATCC MYA-4686)</name>
    <name type="common">Bicoloured deceiver</name>
    <name type="synonym">Laccaria laccata var. bicolor</name>
    <dbReference type="NCBI Taxonomy" id="486041"/>
    <lineage>
        <taxon>Eukaryota</taxon>
        <taxon>Fungi</taxon>
        <taxon>Dikarya</taxon>
        <taxon>Basidiomycota</taxon>
        <taxon>Agaricomycotina</taxon>
        <taxon>Agaricomycetes</taxon>
        <taxon>Agaricomycetidae</taxon>
        <taxon>Agaricales</taxon>
        <taxon>Agaricineae</taxon>
        <taxon>Hydnangiaceae</taxon>
        <taxon>Laccaria</taxon>
    </lineage>
</organism>
<accession>B0DSZ4</accession>
<dbReference type="KEGG" id="lbc:LACBIDRAFT_309741"/>
<evidence type="ECO:0000313" key="3">
    <source>
        <dbReference type="Proteomes" id="UP000001194"/>
    </source>
</evidence>
<dbReference type="RefSeq" id="XP_001887082.1">
    <property type="nucleotide sequence ID" value="XM_001887047.1"/>
</dbReference>